<dbReference type="OrthoDB" id="1111222at2"/>
<keyword evidence="1" id="KW-0472">Membrane</keyword>
<dbReference type="AlphaFoldDB" id="A0A316E5M9"/>
<evidence type="ECO:0000313" key="3">
    <source>
        <dbReference type="EMBL" id="MBD1260859.1"/>
    </source>
</evidence>
<reference evidence="4 5" key="1">
    <citation type="submission" date="2018-05" db="EMBL/GenBank/DDBJ databases">
        <title>Genomic Encyclopedia of Archaeal and Bacterial Type Strains, Phase II (KMG-II): from individual species to whole genera.</title>
        <authorList>
            <person name="Goeker M."/>
        </authorList>
    </citation>
    <scope>NUCLEOTIDE SEQUENCE [LARGE SCALE GENOMIC DNA]</scope>
    <source>
        <strain evidence="4 5">DSM 23514</strain>
    </source>
</reference>
<evidence type="ECO:0000313" key="4">
    <source>
        <dbReference type="EMBL" id="PWK24003.1"/>
    </source>
</evidence>
<sequence length="405" mass="46840">MRKKGSIYLIIGVVTLVILMLFQYSKPKEINWFPSFVAQHKIPYGTYVLNDLMENKYKDNLKQITQPPFEALQSADSLRGTYVFVNNDVLFGKAELNSLLDWTSKGNTLFIASGSFDEQLQDTLNFKTSALYADFGETPKQVHQLLNPNLKSNATYTFSKDDYAIYFSNIDTLNTTLIGQVDYPVEDGSDMQKHFNVIQQNFGKGTILLSAFPNAFTNYFILKDDNRDYTAGLLSYIDGDRPIYMDNHHKSGKSFYTSPMYIFLNNKELKWAYYIVLIGAMVYVIFEGKRKQRAIPVIVPLKNQTLAFTRTIADMYFEKGEQKSITEHKIAYFLEYIRSHFYMDTIKQDDAFYRNLAARSNHSYEEVKDLLQYMEKLKKSSVITNADLIQLNTEIEKFKVKAHGK</sequence>
<dbReference type="RefSeq" id="WP_109649766.1">
    <property type="nucleotide sequence ID" value="NZ_JACWLN010000003.1"/>
</dbReference>
<evidence type="ECO:0000256" key="1">
    <source>
        <dbReference type="SAM" id="Phobius"/>
    </source>
</evidence>
<dbReference type="EMBL" id="QGGQ01000003">
    <property type="protein sequence ID" value="PWK24003.1"/>
    <property type="molecule type" value="Genomic_DNA"/>
</dbReference>
<evidence type="ECO:0000259" key="2">
    <source>
        <dbReference type="Pfam" id="PF14258"/>
    </source>
</evidence>
<dbReference type="Pfam" id="PF14258">
    <property type="entry name" value="DUF4350"/>
    <property type="match status" value="1"/>
</dbReference>
<comment type="caution">
    <text evidence="4">The sequence shown here is derived from an EMBL/GenBank/DDBJ whole genome shotgun (WGS) entry which is preliminary data.</text>
</comment>
<gene>
    <name evidence="3" type="ORF">HZY62_09700</name>
    <name evidence="4" type="ORF">LX92_01589</name>
</gene>
<keyword evidence="6" id="KW-1185">Reference proteome</keyword>
<evidence type="ECO:0000313" key="6">
    <source>
        <dbReference type="Proteomes" id="UP000651837"/>
    </source>
</evidence>
<proteinExistence type="predicted"/>
<protein>
    <submittedName>
        <fullName evidence="3">DUF4350 domain-containing protein</fullName>
    </submittedName>
    <submittedName>
        <fullName evidence="4">Uncharacterized protein DUF4350</fullName>
    </submittedName>
</protein>
<keyword evidence="1" id="KW-0812">Transmembrane</keyword>
<dbReference type="EMBL" id="JACWLN010000003">
    <property type="protein sequence ID" value="MBD1260859.1"/>
    <property type="molecule type" value="Genomic_DNA"/>
</dbReference>
<keyword evidence="1" id="KW-1133">Transmembrane helix</keyword>
<organism evidence="4 5">
    <name type="scientific">Maribacter polysiphoniae</name>
    <dbReference type="NCBI Taxonomy" id="429344"/>
    <lineage>
        <taxon>Bacteria</taxon>
        <taxon>Pseudomonadati</taxon>
        <taxon>Bacteroidota</taxon>
        <taxon>Flavobacteriia</taxon>
        <taxon>Flavobacteriales</taxon>
        <taxon>Flavobacteriaceae</taxon>
        <taxon>Maribacter</taxon>
    </lineage>
</organism>
<name>A0A316E5M9_9FLAO</name>
<dbReference type="Proteomes" id="UP000245667">
    <property type="component" value="Unassembled WGS sequence"/>
</dbReference>
<dbReference type="Proteomes" id="UP000651837">
    <property type="component" value="Unassembled WGS sequence"/>
</dbReference>
<feature type="transmembrane region" description="Helical" evidence="1">
    <location>
        <begin position="7"/>
        <end position="25"/>
    </location>
</feature>
<evidence type="ECO:0000313" key="5">
    <source>
        <dbReference type="Proteomes" id="UP000245667"/>
    </source>
</evidence>
<accession>A0A316E5M9</accession>
<feature type="domain" description="DUF4350" evidence="2">
    <location>
        <begin position="40"/>
        <end position="234"/>
    </location>
</feature>
<feature type="transmembrane region" description="Helical" evidence="1">
    <location>
        <begin position="271"/>
        <end position="286"/>
    </location>
</feature>
<reference evidence="3 6" key="2">
    <citation type="submission" date="2020-07" db="EMBL/GenBank/DDBJ databases">
        <title>The draft genome sequence of Maribacter polysiphoniae KCTC 22021.</title>
        <authorList>
            <person name="Mu L."/>
        </authorList>
    </citation>
    <scope>NUCLEOTIDE SEQUENCE [LARGE SCALE GENOMIC DNA]</scope>
    <source>
        <strain evidence="3 6">KCTC 22021</strain>
    </source>
</reference>
<dbReference type="InterPro" id="IPR025646">
    <property type="entry name" value="DUF4350"/>
</dbReference>